<keyword evidence="3" id="KW-1185">Reference proteome</keyword>
<feature type="transmembrane region" description="Helical" evidence="1">
    <location>
        <begin position="66"/>
        <end position="87"/>
    </location>
</feature>
<sequence>MDSTRELRWSVGLFLIFLAVVPVLGSAMVYDAWLPVLVAVPINTAGAALAAVGMGSRDPDTSARRLLLAAALILLGDAALYGLRAAVT</sequence>
<feature type="transmembrane region" description="Helical" evidence="1">
    <location>
        <begin position="12"/>
        <end position="30"/>
    </location>
</feature>
<keyword evidence="1" id="KW-0472">Membrane</keyword>
<evidence type="ECO:0000256" key="1">
    <source>
        <dbReference type="SAM" id="Phobius"/>
    </source>
</evidence>
<organism evidence="2 3">
    <name type="scientific">Actinoplanes aureus</name>
    <dbReference type="NCBI Taxonomy" id="2792083"/>
    <lineage>
        <taxon>Bacteria</taxon>
        <taxon>Bacillati</taxon>
        <taxon>Actinomycetota</taxon>
        <taxon>Actinomycetes</taxon>
        <taxon>Micromonosporales</taxon>
        <taxon>Micromonosporaceae</taxon>
        <taxon>Actinoplanes</taxon>
    </lineage>
</organism>
<protein>
    <submittedName>
        <fullName evidence="2">Uncharacterized protein</fullName>
    </submittedName>
</protein>
<accession>A0A931CIP6</accession>
<keyword evidence="1" id="KW-1133">Transmembrane helix</keyword>
<keyword evidence="1" id="KW-0812">Transmembrane</keyword>
<evidence type="ECO:0000313" key="3">
    <source>
        <dbReference type="Proteomes" id="UP000598146"/>
    </source>
</evidence>
<dbReference type="Proteomes" id="UP000598146">
    <property type="component" value="Unassembled WGS sequence"/>
</dbReference>
<proteinExistence type="predicted"/>
<feature type="transmembrane region" description="Helical" evidence="1">
    <location>
        <begin position="36"/>
        <end position="54"/>
    </location>
</feature>
<comment type="caution">
    <text evidence="2">The sequence shown here is derived from an EMBL/GenBank/DDBJ whole genome shotgun (WGS) entry which is preliminary data.</text>
</comment>
<name>A0A931CIP6_9ACTN</name>
<reference evidence="2" key="1">
    <citation type="submission" date="2020-11" db="EMBL/GenBank/DDBJ databases">
        <title>Isolation and identification of active actinomycetes.</title>
        <authorList>
            <person name="Sun X."/>
        </authorList>
    </citation>
    <scope>NUCLEOTIDE SEQUENCE</scope>
    <source>
        <strain evidence="2">NEAU-A11</strain>
    </source>
</reference>
<evidence type="ECO:0000313" key="2">
    <source>
        <dbReference type="EMBL" id="MBG0568387.1"/>
    </source>
</evidence>
<dbReference type="RefSeq" id="WP_196420158.1">
    <property type="nucleotide sequence ID" value="NZ_JADQTO010000037.1"/>
</dbReference>
<gene>
    <name evidence="2" type="ORF">I4J89_43885</name>
</gene>
<dbReference type="AlphaFoldDB" id="A0A931CIP6"/>
<dbReference type="EMBL" id="JADQTO010000037">
    <property type="protein sequence ID" value="MBG0568387.1"/>
    <property type="molecule type" value="Genomic_DNA"/>
</dbReference>